<dbReference type="OrthoDB" id="5582699at2"/>
<sequence>MIYNRLLHHYTHFCSMRLSIRAKEMVRMSHRPIPVRELQFTYAAPADLSAYVSLFGTSPRFGGKESYLRMSREVLLFPILYSDPRLLKAFEPIAEELKNNTRSARSPICFIIRNQAHFIMLLKNGQGSRQGNTVRKR</sequence>
<dbReference type="Pfam" id="PF12625">
    <property type="entry name" value="Arabinose_bd"/>
    <property type="match status" value="1"/>
</dbReference>
<dbReference type="EMBL" id="RRCN01000001">
    <property type="protein sequence ID" value="RRJ65198.1"/>
    <property type="molecule type" value="Genomic_DNA"/>
</dbReference>
<feature type="domain" description="HTH-type transcriptional regulator AraC-type N-terminal" evidence="1">
    <location>
        <begin position="27"/>
        <end position="77"/>
    </location>
</feature>
<reference evidence="2 3" key="1">
    <citation type="submission" date="2018-11" db="EMBL/GenBank/DDBJ databases">
        <title>Genome sequencing of Paenibacillus sp. KCOM 3021 (= ChDC PVNT-B20).</title>
        <authorList>
            <person name="Kook J.-K."/>
            <person name="Park S.-N."/>
            <person name="Lim Y.K."/>
        </authorList>
    </citation>
    <scope>NUCLEOTIDE SEQUENCE [LARGE SCALE GENOMIC DNA]</scope>
    <source>
        <strain evidence="2 3">KCOM 3021</strain>
    </source>
</reference>
<name>A0A3P3U6E9_9BACL</name>
<protein>
    <recommendedName>
        <fullName evidence="1">HTH-type transcriptional regulator AraC-type N-terminal domain-containing protein</fullName>
    </recommendedName>
</protein>
<evidence type="ECO:0000259" key="1">
    <source>
        <dbReference type="Pfam" id="PF12625"/>
    </source>
</evidence>
<accession>A0A3P3U6E9</accession>
<comment type="caution">
    <text evidence="2">The sequence shown here is derived from an EMBL/GenBank/DDBJ whole genome shotgun (WGS) entry which is preliminary data.</text>
</comment>
<proteinExistence type="predicted"/>
<evidence type="ECO:0000313" key="3">
    <source>
        <dbReference type="Proteomes" id="UP000267017"/>
    </source>
</evidence>
<organism evidence="2 3">
    <name type="scientific">Paenibacillus oralis</name>
    <dbReference type="NCBI Taxonomy" id="2490856"/>
    <lineage>
        <taxon>Bacteria</taxon>
        <taxon>Bacillati</taxon>
        <taxon>Bacillota</taxon>
        <taxon>Bacilli</taxon>
        <taxon>Bacillales</taxon>
        <taxon>Paenibacillaceae</taxon>
        <taxon>Paenibacillus</taxon>
    </lineage>
</organism>
<dbReference type="Proteomes" id="UP000267017">
    <property type="component" value="Unassembled WGS sequence"/>
</dbReference>
<keyword evidence="3" id="KW-1185">Reference proteome</keyword>
<dbReference type="AlphaFoldDB" id="A0A3P3U6E9"/>
<dbReference type="InterPro" id="IPR032687">
    <property type="entry name" value="AraC-type_N"/>
</dbReference>
<evidence type="ECO:0000313" key="2">
    <source>
        <dbReference type="EMBL" id="RRJ65198.1"/>
    </source>
</evidence>
<gene>
    <name evidence="2" type="ORF">EHV15_21480</name>
</gene>